<sequence length="327" mass="36418">MEGGSGTPMMARRLGFHPMECVGYTERSPPTASNFPNPGPSQRGKHDISKYWRLQIGRWCGITLTPCPKLKVVVGVPHHAAIFGHDFLDSNSIDDDIVHVLHDEATTILDLHVHTTTINCLARGNQELLPQLNDHATFEYNPQCALLDNGKMENSIVVKRAHEMIVGPQNCPPKQNGPKFSPISKKETQACTPHTMEPTDPARLAKITKFGQVSRGRQNPTHPKRARTLRFNQINQGPLDPARGQESHALQERGSPDSATSILWDKNLHESTIPEVVVGNVPQSDTKFKAHDLEMHDISKVKDVNNQRARVNRHCSIGHTNDLRQSL</sequence>
<evidence type="ECO:0000256" key="1">
    <source>
        <dbReference type="SAM" id="MobiDB-lite"/>
    </source>
</evidence>
<evidence type="ECO:0000313" key="3">
    <source>
        <dbReference type="Proteomes" id="UP000257109"/>
    </source>
</evidence>
<dbReference type="EMBL" id="QJKJ01008764">
    <property type="protein sequence ID" value="RDX78741.1"/>
    <property type="molecule type" value="Genomic_DNA"/>
</dbReference>
<feature type="compositionally biased region" description="Basic and acidic residues" evidence="1">
    <location>
        <begin position="243"/>
        <end position="255"/>
    </location>
</feature>
<feature type="region of interest" description="Disordered" evidence="1">
    <location>
        <begin position="211"/>
        <end position="259"/>
    </location>
</feature>
<dbReference type="Proteomes" id="UP000257109">
    <property type="component" value="Unassembled WGS sequence"/>
</dbReference>
<gene>
    <name evidence="2" type="ORF">CR513_40939</name>
</gene>
<accession>A0A371FKF5</accession>
<protein>
    <submittedName>
        <fullName evidence="2">Uncharacterized protein</fullName>
    </submittedName>
</protein>
<organism evidence="2 3">
    <name type="scientific">Mucuna pruriens</name>
    <name type="common">Velvet bean</name>
    <name type="synonym">Dolichos pruriens</name>
    <dbReference type="NCBI Taxonomy" id="157652"/>
    <lineage>
        <taxon>Eukaryota</taxon>
        <taxon>Viridiplantae</taxon>
        <taxon>Streptophyta</taxon>
        <taxon>Embryophyta</taxon>
        <taxon>Tracheophyta</taxon>
        <taxon>Spermatophyta</taxon>
        <taxon>Magnoliopsida</taxon>
        <taxon>eudicotyledons</taxon>
        <taxon>Gunneridae</taxon>
        <taxon>Pentapetalae</taxon>
        <taxon>rosids</taxon>
        <taxon>fabids</taxon>
        <taxon>Fabales</taxon>
        <taxon>Fabaceae</taxon>
        <taxon>Papilionoideae</taxon>
        <taxon>50 kb inversion clade</taxon>
        <taxon>NPAAA clade</taxon>
        <taxon>indigoferoid/millettioid clade</taxon>
        <taxon>Phaseoleae</taxon>
        <taxon>Mucuna</taxon>
    </lineage>
</organism>
<feature type="non-terminal residue" evidence="2">
    <location>
        <position position="1"/>
    </location>
</feature>
<reference evidence="2" key="1">
    <citation type="submission" date="2018-05" db="EMBL/GenBank/DDBJ databases">
        <title>Draft genome of Mucuna pruriens seed.</title>
        <authorList>
            <person name="Nnadi N.E."/>
            <person name="Vos R."/>
            <person name="Hasami M.H."/>
            <person name="Devisetty U.K."/>
            <person name="Aguiy J.C."/>
        </authorList>
    </citation>
    <scope>NUCLEOTIDE SEQUENCE [LARGE SCALE GENOMIC DNA]</scope>
    <source>
        <strain evidence="2">JCA_2017</strain>
    </source>
</reference>
<comment type="caution">
    <text evidence="2">The sequence shown here is derived from an EMBL/GenBank/DDBJ whole genome shotgun (WGS) entry which is preliminary data.</text>
</comment>
<evidence type="ECO:0000313" key="2">
    <source>
        <dbReference type="EMBL" id="RDX78741.1"/>
    </source>
</evidence>
<proteinExistence type="predicted"/>
<dbReference type="AlphaFoldDB" id="A0A371FKF5"/>
<keyword evidence="3" id="KW-1185">Reference proteome</keyword>
<name>A0A371FKF5_MUCPR</name>